<dbReference type="InterPro" id="IPR013671">
    <property type="entry name" value="Gemini_AC4/5_cons-dom"/>
</dbReference>
<dbReference type="EMBL" id="EU432373">
    <property type="protein sequence ID" value="ACA30273.1"/>
    <property type="molecule type" value="Genomic_DNA"/>
</dbReference>
<name>B1PIX4_9GEMI</name>
<evidence type="ECO:0000313" key="4">
    <source>
        <dbReference type="Proteomes" id="UP000232553"/>
    </source>
</evidence>
<feature type="domain" description="Geminivirus AC4/5 conserved" evidence="1">
    <location>
        <begin position="4"/>
        <end position="37"/>
    </location>
</feature>
<evidence type="ECO:0000313" key="3">
    <source>
        <dbReference type="EMBL" id="ACA30273.1"/>
    </source>
</evidence>
<reference evidence="3 4" key="1">
    <citation type="submission" date="2008-01" db="EMBL/GenBank/DDBJ databases">
        <title>First report of a begomovirus associated with okra yellow leaf curl disease in Niger.</title>
        <authorList>
            <person name="Shih S.L."/>
            <person name="Kumar S."/>
            <person name="Tsai W.S."/>
            <person name="Lee L.M."/>
            <person name="Green S.K."/>
        </authorList>
    </citation>
    <scope>NUCLEOTIDE SEQUENCE [LARGE SCALE GENOMIC DNA]</scope>
    <source>
        <strain evidence="3">AFNG1</strain>
    </source>
</reference>
<dbReference type="InterPro" id="IPR006892">
    <property type="entry name" value="Gemini_AC4_5_cons_dom_1"/>
</dbReference>
<protein>
    <submittedName>
        <fullName evidence="3">C5 protein</fullName>
    </submittedName>
</protein>
<proteinExistence type="predicted"/>
<feature type="domain" description="Geminivirus AC4/5 conserved" evidence="2">
    <location>
        <begin position="92"/>
        <end position="134"/>
    </location>
</feature>
<gene>
    <name evidence="3" type="primary">C5</name>
</gene>
<organism evidence="3 4">
    <name type="scientific">Cotton leaf curl Gezira virus-[okra:Niger]</name>
    <dbReference type="NCBI Taxonomy" id="502871"/>
    <lineage>
        <taxon>Viruses</taxon>
        <taxon>Monodnaviria</taxon>
        <taxon>Shotokuvirae</taxon>
        <taxon>Cressdnaviricota</taxon>
        <taxon>Repensiviricetes</taxon>
        <taxon>Geplafuvirales</taxon>
        <taxon>Geminiviridae</taxon>
        <taxon>Begomovirus</taxon>
        <taxon>Begomovirus gossypigeziraense</taxon>
        <taxon>Cotton leaf curl Gezira virus</taxon>
    </lineage>
</organism>
<sequence>MITEIVLHSSSARFVVKHVENLTKIQRGIPIRSSITDKEKHNIVGVILLLNVVIHPYLTKDINGFDSETLSSTMGKTNPLSNIGHTSDNTHMLDIITLFIRLDLTGTFTSLWDIWAAIHSVHPRFSVRGPVGPGPTLVCDEDSGGTCRGQPWAVEVQTATHFRGGSGNDDICWSLRHSWYDEQLR</sequence>
<evidence type="ECO:0000259" key="1">
    <source>
        <dbReference type="Pfam" id="PF04807"/>
    </source>
</evidence>
<evidence type="ECO:0000259" key="2">
    <source>
        <dbReference type="Pfam" id="PF08464"/>
    </source>
</evidence>
<dbReference type="Pfam" id="PF08464">
    <property type="entry name" value="Gemini_AC4_5_2"/>
    <property type="match status" value="1"/>
</dbReference>
<dbReference type="Proteomes" id="UP000232553">
    <property type="component" value="Segment DNA A"/>
</dbReference>
<dbReference type="Pfam" id="PF04807">
    <property type="entry name" value="Gemini_AC4_5"/>
    <property type="match status" value="1"/>
</dbReference>
<accession>B1PIX4</accession>